<evidence type="ECO:0000256" key="1">
    <source>
        <dbReference type="ARBA" id="ARBA00000085"/>
    </source>
</evidence>
<dbReference type="PROSITE" id="PS50109">
    <property type="entry name" value="HIS_KIN"/>
    <property type="match status" value="1"/>
</dbReference>
<organism evidence="13 14">
    <name type="scientific">Parasedimentitalea marina</name>
    <dbReference type="NCBI Taxonomy" id="2483033"/>
    <lineage>
        <taxon>Bacteria</taxon>
        <taxon>Pseudomonadati</taxon>
        <taxon>Pseudomonadota</taxon>
        <taxon>Alphaproteobacteria</taxon>
        <taxon>Rhodobacterales</taxon>
        <taxon>Paracoccaceae</taxon>
        <taxon>Parasedimentitalea</taxon>
    </lineage>
</organism>
<dbReference type="KEGG" id="sedi:EBB79_04090"/>
<evidence type="ECO:0000256" key="10">
    <source>
        <dbReference type="ARBA" id="ARBA00023012"/>
    </source>
</evidence>
<dbReference type="PANTHER" id="PTHR45453:SF1">
    <property type="entry name" value="PHOSPHATE REGULON SENSOR PROTEIN PHOR"/>
    <property type="match status" value="1"/>
</dbReference>
<sequence length="353" mass="38870">MINFAEIIEQVSVPILVVDTTGTVILANKKTLHSFPSIQVGEDANPLWLKESGLSKLLRKTIKTGSERSANMFAAGPVQREYKVVAKILDRTVKEEDLLFVLTFEDRTPFRAAKSMRSDFVANVSHEIKSPLTAISGFVESLQDAEDIDAETRSFFLGMMAKEVTRMTHLVTDLLSLSKVEAKESRALKKQVDSTQVLQQACETVAGLARERHKTLELQIADALPVVLGKHDDLLRVFINLLENAINYSRENSTINLTAAVTDNDSPLGAKAICVAVTDQGDGIPEAEISRLTERFYRVDKSRSRNVGGTGLGLAIVKHILVRHLGKMVIESTPGKGSVFTVYLPVHQADRMS</sequence>
<keyword evidence="6" id="KW-0808">Transferase</keyword>
<dbReference type="Pfam" id="PF02518">
    <property type="entry name" value="HATPase_c"/>
    <property type="match status" value="1"/>
</dbReference>
<proteinExistence type="predicted"/>
<dbReference type="FunFam" id="3.30.565.10:FF:000006">
    <property type="entry name" value="Sensor histidine kinase WalK"/>
    <property type="match status" value="1"/>
</dbReference>
<dbReference type="SUPFAM" id="SSF47384">
    <property type="entry name" value="Homodimeric domain of signal transducing histidine kinase"/>
    <property type="match status" value="1"/>
</dbReference>
<protein>
    <recommendedName>
        <fullName evidence="3">histidine kinase</fullName>
        <ecNumber evidence="3">2.7.13.3</ecNumber>
    </recommendedName>
</protein>
<comment type="subcellular location">
    <subcellularLocation>
        <location evidence="2">Cell membrane</location>
    </subcellularLocation>
</comment>
<evidence type="ECO:0000256" key="8">
    <source>
        <dbReference type="ARBA" id="ARBA00022777"/>
    </source>
</evidence>
<name>A0A3T0MZG8_9RHOB</name>
<keyword evidence="11" id="KW-0472">Membrane</keyword>
<keyword evidence="7" id="KW-0547">Nucleotide-binding</keyword>
<dbReference type="SUPFAM" id="SSF55874">
    <property type="entry name" value="ATPase domain of HSP90 chaperone/DNA topoisomerase II/histidine kinase"/>
    <property type="match status" value="1"/>
</dbReference>
<keyword evidence="9" id="KW-0067">ATP-binding</keyword>
<keyword evidence="5" id="KW-0597">Phosphoprotein</keyword>
<dbReference type="CDD" id="cd00082">
    <property type="entry name" value="HisKA"/>
    <property type="match status" value="1"/>
</dbReference>
<dbReference type="Proteomes" id="UP000283063">
    <property type="component" value="Chromosome"/>
</dbReference>
<dbReference type="GO" id="GO:0005524">
    <property type="term" value="F:ATP binding"/>
    <property type="evidence" value="ECO:0007669"/>
    <property type="project" value="UniProtKB-KW"/>
</dbReference>
<evidence type="ECO:0000256" key="3">
    <source>
        <dbReference type="ARBA" id="ARBA00012438"/>
    </source>
</evidence>
<comment type="catalytic activity">
    <reaction evidence="1">
        <text>ATP + protein L-histidine = ADP + protein N-phospho-L-histidine.</text>
        <dbReference type="EC" id="2.7.13.3"/>
    </reaction>
</comment>
<evidence type="ECO:0000256" key="2">
    <source>
        <dbReference type="ARBA" id="ARBA00004236"/>
    </source>
</evidence>
<evidence type="ECO:0000256" key="5">
    <source>
        <dbReference type="ARBA" id="ARBA00022553"/>
    </source>
</evidence>
<dbReference type="GO" id="GO:0000155">
    <property type="term" value="F:phosphorelay sensor kinase activity"/>
    <property type="evidence" value="ECO:0007669"/>
    <property type="project" value="InterPro"/>
</dbReference>
<keyword evidence="10" id="KW-0902">Two-component regulatory system</keyword>
<accession>A0A3T0MZG8</accession>
<reference evidence="13 14" key="1">
    <citation type="submission" date="2018-10" db="EMBL/GenBank/DDBJ databases">
        <title>Parasedimentitalea marina sp. nov., a psychrophilic bacterium isolated from deep seawater of the New Britain Trench.</title>
        <authorList>
            <person name="Cao J."/>
        </authorList>
    </citation>
    <scope>NUCLEOTIDE SEQUENCE [LARGE SCALE GENOMIC DNA]</scope>
    <source>
        <strain evidence="13 14">W43</strain>
    </source>
</reference>
<evidence type="ECO:0000313" key="14">
    <source>
        <dbReference type="Proteomes" id="UP000283063"/>
    </source>
</evidence>
<dbReference type="InterPro" id="IPR036097">
    <property type="entry name" value="HisK_dim/P_sf"/>
</dbReference>
<dbReference type="SMART" id="SM00387">
    <property type="entry name" value="HATPase_c"/>
    <property type="match status" value="1"/>
</dbReference>
<keyword evidence="8" id="KW-0418">Kinase</keyword>
<feature type="domain" description="Histidine kinase" evidence="12">
    <location>
        <begin position="123"/>
        <end position="348"/>
    </location>
</feature>
<keyword evidence="14" id="KW-1185">Reference proteome</keyword>
<dbReference type="InterPro" id="IPR005467">
    <property type="entry name" value="His_kinase_dom"/>
</dbReference>
<dbReference type="InterPro" id="IPR003661">
    <property type="entry name" value="HisK_dim/P_dom"/>
</dbReference>
<evidence type="ECO:0000256" key="7">
    <source>
        <dbReference type="ARBA" id="ARBA00022741"/>
    </source>
</evidence>
<dbReference type="PANTHER" id="PTHR45453">
    <property type="entry name" value="PHOSPHATE REGULON SENSOR PROTEIN PHOR"/>
    <property type="match status" value="1"/>
</dbReference>
<dbReference type="FunFam" id="1.10.287.130:FF:000008">
    <property type="entry name" value="Two-component sensor histidine kinase"/>
    <property type="match status" value="1"/>
</dbReference>
<dbReference type="PRINTS" id="PR00344">
    <property type="entry name" value="BCTRLSENSOR"/>
</dbReference>
<evidence type="ECO:0000259" key="12">
    <source>
        <dbReference type="PROSITE" id="PS50109"/>
    </source>
</evidence>
<dbReference type="GO" id="GO:0005886">
    <property type="term" value="C:plasma membrane"/>
    <property type="evidence" value="ECO:0007669"/>
    <property type="project" value="UniProtKB-SubCell"/>
</dbReference>
<dbReference type="Pfam" id="PF00512">
    <property type="entry name" value="HisKA"/>
    <property type="match status" value="1"/>
</dbReference>
<keyword evidence="4" id="KW-1003">Cell membrane</keyword>
<dbReference type="EMBL" id="CP033219">
    <property type="protein sequence ID" value="AZV77151.1"/>
    <property type="molecule type" value="Genomic_DNA"/>
</dbReference>
<evidence type="ECO:0000313" key="13">
    <source>
        <dbReference type="EMBL" id="AZV77151.1"/>
    </source>
</evidence>
<dbReference type="Gene3D" id="1.10.287.130">
    <property type="match status" value="1"/>
</dbReference>
<dbReference type="EC" id="2.7.13.3" evidence="3"/>
<evidence type="ECO:0000256" key="9">
    <source>
        <dbReference type="ARBA" id="ARBA00022840"/>
    </source>
</evidence>
<evidence type="ECO:0000256" key="11">
    <source>
        <dbReference type="ARBA" id="ARBA00023136"/>
    </source>
</evidence>
<evidence type="ECO:0000256" key="6">
    <source>
        <dbReference type="ARBA" id="ARBA00022679"/>
    </source>
</evidence>
<dbReference type="OrthoDB" id="9813151at2"/>
<dbReference type="InterPro" id="IPR050351">
    <property type="entry name" value="BphY/WalK/GraS-like"/>
</dbReference>
<dbReference type="SMART" id="SM00388">
    <property type="entry name" value="HisKA"/>
    <property type="match status" value="1"/>
</dbReference>
<gene>
    <name evidence="13" type="ORF">EBB79_04090</name>
</gene>
<dbReference type="RefSeq" id="WP_127747698.1">
    <property type="nucleotide sequence ID" value="NZ_CP033219.1"/>
</dbReference>
<dbReference type="AlphaFoldDB" id="A0A3T0MZG8"/>
<dbReference type="InterPro" id="IPR036890">
    <property type="entry name" value="HATPase_C_sf"/>
</dbReference>
<dbReference type="Gene3D" id="3.30.565.10">
    <property type="entry name" value="Histidine kinase-like ATPase, C-terminal domain"/>
    <property type="match status" value="1"/>
</dbReference>
<evidence type="ECO:0000256" key="4">
    <source>
        <dbReference type="ARBA" id="ARBA00022475"/>
    </source>
</evidence>
<dbReference type="InterPro" id="IPR003594">
    <property type="entry name" value="HATPase_dom"/>
</dbReference>
<dbReference type="InterPro" id="IPR004358">
    <property type="entry name" value="Sig_transdc_His_kin-like_C"/>
</dbReference>
<dbReference type="GO" id="GO:0016036">
    <property type="term" value="P:cellular response to phosphate starvation"/>
    <property type="evidence" value="ECO:0007669"/>
    <property type="project" value="TreeGrafter"/>
</dbReference>
<dbReference type="GO" id="GO:0004721">
    <property type="term" value="F:phosphoprotein phosphatase activity"/>
    <property type="evidence" value="ECO:0007669"/>
    <property type="project" value="TreeGrafter"/>
</dbReference>